<accession>A0A941EAQ8</accession>
<evidence type="ECO:0000256" key="1">
    <source>
        <dbReference type="ARBA" id="ARBA00022723"/>
    </source>
</evidence>
<keyword evidence="8" id="KW-1185">Reference proteome</keyword>
<dbReference type="Proteomes" id="UP000676325">
    <property type="component" value="Unassembled WGS sequence"/>
</dbReference>
<feature type="domain" description="RanBP2-type" evidence="6">
    <location>
        <begin position="1"/>
        <end position="30"/>
    </location>
</feature>
<evidence type="ECO:0000256" key="3">
    <source>
        <dbReference type="ARBA" id="ARBA00022833"/>
    </source>
</evidence>
<reference evidence="7" key="1">
    <citation type="submission" date="2021-04" db="EMBL/GenBank/DDBJ databases">
        <title>Genome based classification of Actinospica acidithermotolerans sp. nov., an actinobacterium isolated from an Indonesian hot spring.</title>
        <authorList>
            <person name="Kusuma A.B."/>
            <person name="Putra K.E."/>
            <person name="Nafisah S."/>
            <person name="Loh J."/>
            <person name="Nouioui I."/>
            <person name="Goodfellow M."/>
        </authorList>
    </citation>
    <scope>NUCLEOTIDE SEQUENCE</scope>
    <source>
        <strain evidence="7">MGRD01-02</strain>
    </source>
</reference>
<evidence type="ECO:0000313" key="7">
    <source>
        <dbReference type="EMBL" id="MBR7827028.1"/>
    </source>
</evidence>
<keyword evidence="5" id="KW-0812">Transmembrane</keyword>
<proteinExistence type="predicted"/>
<dbReference type="PROSITE" id="PS01358">
    <property type="entry name" value="ZF_RANBP2_1"/>
    <property type="match status" value="1"/>
</dbReference>
<keyword evidence="3" id="KW-0862">Zinc</keyword>
<dbReference type="InterPro" id="IPR001876">
    <property type="entry name" value="Znf_RanBP2"/>
</dbReference>
<keyword evidence="5" id="KW-1133">Transmembrane helix</keyword>
<evidence type="ECO:0000313" key="8">
    <source>
        <dbReference type="Proteomes" id="UP000676325"/>
    </source>
</evidence>
<dbReference type="AlphaFoldDB" id="A0A941EAQ8"/>
<keyword evidence="2" id="KW-0863">Zinc-finger</keyword>
<feature type="transmembrane region" description="Helical" evidence="5">
    <location>
        <begin position="159"/>
        <end position="180"/>
    </location>
</feature>
<sequence>MTDTWTCARCGTTNAATGYACMGCTGTERAFDLSTPPSIGMAPLAMSGSRGGSTQEFPAMPEYPAMPAWSDVAPTAQMPPAAAAAAAAAATAYPPAPRPATVPLVPLAPSVPSPRPAEPTREPAGPRPSSRPSSRGAKRPKKAGNPAARKNLLRRVKQLVVLAVIAAFLFTTRGSWLPVWRELLHGSSQTASTAANTESTPAAAACPAKIADSIPDGAGHGATLVESRSTSQYDITICDSNGQLYYYGVSRANAALAITLPATKSGSNYVAMNQNFTYNVGPTKLVVSNQGAVVVEQNFTD</sequence>
<evidence type="ECO:0000259" key="6">
    <source>
        <dbReference type="PROSITE" id="PS50199"/>
    </source>
</evidence>
<evidence type="ECO:0000256" key="4">
    <source>
        <dbReference type="SAM" id="MobiDB-lite"/>
    </source>
</evidence>
<organism evidence="7 8">
    <name type="scientific">Actinospica acidithermotolerans</name>
    <dbReference type="NCBI Taxonomy" id="2828514"/>
    <lineage>
        <taxon>Bacteria</taxon>
        <taxon>Bacillati</taxon>
        <taxon>Actinomycetota</taxon>
        <taxon>Actinomycetes</taxon>
        <taxon>Catenulisporales</taxon>
        <taxon>Actinospicaceae</taxon>
        <taxon>Actinospica</taxon>
    </lineage>
</organism>
<dbReference type="EMBL" id="JAGSOH010000027">
    <property type="protein sequence ID" value="MBR7827028.1"/>
    <property type="molecule type" value="Genomic_DNA"/>
</dbReference>
<keyword evidence="5" id="KW-0472">Membrane</keyword>
<protein>
    <recommendedName>
        <fullName evidence="6">RanBP2-type domain-containing protein</fullName>
    </recommendedName>
</protein>
<dbReference type="PROSITE" id="PS50199">
    <property type="entry name" value="ZF_RANBP2_2"/>
    <property type="match status" value="1"/>
</dbReference>
<evidence type="ECO:0000256" key="5">
    <source>
        <dbReference type="SAM" id="Phobius"/>
    </source>
</evidence>
<comment type="caution">
    <text evidence="7">The sequence shown here is derived from an EMBL/GenBank/DDBJ whole genome shotgun (WGS) entry which is preliminary data.</text>
</comment>
<name>A0A941EAQ8_9ACTN</name>
<gene>
    <name evidence="7" type="ORF">KDK95_11990</name>
</gene>
<keyword evidence="1" id="KW-0479">Metal-binding</keyword>
<evidence type="ECO:0000256" key="2">
    <source>
        <dbReference type="ARBA" id="ARBA00022771"/>
    </source>
</evidence>
<dbReference type="GO" id="GO:0008270">
    <property type="term" value="F:zinc ion binding"/>
    <property type="evidence" value="ECO:0007669"/>
    <property type="project" value="UniProtKB-KW"/>
</dbReference>
<feature type="region of interest" description="Disordered" evidence="4">
    <location>
        <begin position="104"/>
        <end position="149"/>
    </location>
</feature>
<dbReference type="RefSeq" id="WP_212518175.1">
    <property type="nucleotide sequence ID" value="NZ_JAGSOH010000027.1"/>
</dbReference>